<name>A0A9W8HC94_9FUNG</name>
<dbReference type="SUPFAM" id="SSF51621">
    <property type="entry name" value="Phosphoenolpyruvate/pyruvate domain"/>
    <property type="match status" value="1"/>
</dbReference>
<evidence type="ECO:0000256" key="5">
    <source>
        <dbReference type="PIRSR" id="PIRSR015582-2"/>
    </source>
</evidence>
<reference evidence="7" key="1">
    <citation type="submission" date="2022-07" db="EMBL/GenBank/DDBJ databases">
        <title>Phylogenomic reconstructions and comparative analyses of Kickxellomycotina fungi.</title>
        <authorList>
            <person name="Reynolds N.K."/>
            <person name="Stajich J.E."/>
            <person name="Barry K."/>
            <person name="Grigoriev I.V."/>
            <person name="Crous P."/>
            <person name="Smith M.E."/>
        </authorList>
    </citation>
    <scope>NUCLEOTIDE SEQUENCE</scope>
    <source>
        <strain evidence="7">NBRC 105414</strain>
    </source>
</reference>
<dbReference type="PANTHER" id="PTHR32308">
    <property type="entry name" value="LYASE BETA SUBUNIT, PUTATIVE (AFU_ORTHOLOGUE AFUA_4G13030)-RELATED"/>
    <property type="match status" value="1"/>
</dbReference>
<comment type="cofactor">
    <cofactor evidence="1">
        <name>Mg(2+)</name>
        <dbReference type="ChEBI" id="CHEBI:18420"/>
    </cofactor>
</comment>
<feature type="binding site" evidence="5">
    <location>
        <position position="193"/>
    </location>
    <ligand>
        <name>Mg(2+)</name>
        <dbReference type="ChEBI" id="CHEBI:18420"/>
    </ligand>
</feature>
<dbReference type="InterPro" id="IPR011206">
    <property type="entry name" value="Citrate_lyase_beta/mcl1/mcl2"/>
</dbReference>
<gene>
    <name evidence="7" type="ORF">H4R18_001920</name>
</gene>
<dbReference type="OrthoDB" id="1773at2759"/>
<evidence type="ECO:0000256" key="4">
    <source>
        <dbReference type="PIRSR" id="PIRSR015582-1"/>
    </source>
</evidence>
<dbReference type="PANTHER" id="PTHR32308:SF0">
    <property type="entry name" value="HPCH_HPAI ALDOLASE_CITRATE LYASE DOMAIN-CONTAINING PROTEIN"/>
    <property type="match status" value="1"/>
</dbReference>
<dbReference type="Gene3D" id="3.20.20.60">
    <property type="entry name" value="Phosphoenolpyruvate-binding domains"/>
    <property type="match status" value="1"/>
</dbReference>
<evidence type="ECO:0000313" key="8">
    <source>
        <dbReference type="Proteomes" id="UP001140217"/>
    </source>
</evidence>
<dbReference type="EMBL" id="JANBUL010000056">
    <property type="protein sequence ID" value="KAJ2783019.1"/>
    <property type="molecule type" value="Genomic_DNA"/>
</dbReference>
<feature type="binding site" evidence="5">
    <location>
        <position position="166"/>
    </location>
    <ligand>
        <name>Mg(2+)</name>
        <dbReference type="ChEBI" id="CHEBI:18420"/>
    </ligand>
</feature>
<feature type="binding site" evidence="4">
    <location>
        <position position="166"/>
    </location>
    <ligand>
        <name>substrate</name>
    </ligand>
</feature>
<dbReference type="InterPro" id="IPR015813">
    <property type="entry name" value="Pyrv/PenolPyrv_kinase-like_dom"/>
</dbReference>
<dbReference type="InterPro" id="IPR040442">
    <property type="entry name" value="Pyrv_kinase-like_dom_sf"/>
</dbReference>
<dbReference type="PIRSF" id="PIRSF015582">
    <property type="entry name" value="Cit_lyase_B"/>
    <property type="match status" value="1"/>
</dbReference>
<sequence length="342" mass="37071">MFTVAATRALWRTAARPELCAARHRSGSALAEHLAPVPELRDERLRRAVFYVPCSEERKIQKSLQSKADCVMYDLEDGVSLNRKGQARGLVLGALAANGTGAELGVRINAVGSGLELDDLGVVLQAPQLDVVMVPKVESARDIHFVAQMIAAAGRPRDVRIIAGIETARGLVSIGEIAAADPRVDALLFAAEDYCADTGIVRTRSRRELYHARSVVATMAHAHRLQAIDMVTMDFRDADVLRDESREGAEMGFTGKQVIHPAQVDPVQALFSPPDDALVRAARIAAGYQHHYRLGKGAFDLDGKAIDMPVVKWAYRVLRRAELAGTDVAALLAAHPVEPPPQ</sequence>
<keyword evidence="2 5" id="KW-0479">Metal-binding</keyword>
<dbReference type="InterPro" id="IPR005000">
    <property type="entry name" value="Aldolase/citrate-lyase_domain"/>
</dbReference>
<dbReference type="GO" id="GO:0006107">
    <property type="term" value="P:oxaloacetate metabolic process"/>
    <property type="evidence" value="ECO:0007669"/>
    <property type="project" value="TreeGrafter"/>
</dbReference>
<evidence type="ECO:0000259" key="6">
    <source>
        <dbReference type="Pfam" id="PF03328"/>
    </source>
</evidence>
<protein>
    <recommendedName>
        <fullName evidence="6">HpcH/HpaI aldolase/citrate lyase domain-containing protein</fullName>
    </recommendedName>
</protein>
<evidence type="ECO:0000256" key="1">
    <source>
        <dbReference type="ARBA" id="ARBA00001946"/>
    </source>
</evidence>
<dbReference type="Proteomes" id="UP001140217">
    <property type="component" value="Unassembled WGS sequence"/>
</dbReference>
<keyword evidence="8" id="KW-1185">Reference proteome</keyword>
<evidence type="ECO:0000256" key="3">
    <source>
        <dbReference type="ARBA" id="ARBA00022842"/>
    </source>
</evidence>
<comment type="caution">
    <text evidence="7">The sequence shown here is derived from an EMBL/GenBank/DDBJ whole genome shotgun (WGS) entry which is preliminary data.</text>
</comment>
<dbReference type="GO" id="GO:0000287">
    <property type="term" value="F:magnesium ion binding"/>
    <property type="evidence" value="ECO:0007669"/>
    <property type="project" value="TreeGrafter"/>
</dbReference>
<feature type="domain" description="HpcH/HpaI aldolase/citrate lyase" evidence="6">
    <location>
        <begin position="47"/>
        <end position="261"/>
    </location>
</feature>
<keyword evidence="3 5" id="KW-0460">Magnesium</keyword>
<proteinExistence type="predicted"/>
<feature type="binding site" evidence="4">
    <location>
        <position position="107"/>
    </location>
    <ligand>
        <name>substrate</name>
    </ligand>
</feature>
<evidence type="ECO:0000313" key="7">
    <source>
        <dbReference type="EMBL" id="KAJ2783019.1"/>
    </source>
</evidence>
<evidence type="ECO:0000256" key="2">
    <source>
        <dbReference type="ARBA" id="ARBA00022723"/>
    </source>
</evidence>
<dbReference type="AlphaFoldDB" id="A0A9W8HC94"/>
<dbReference type="Pfam" id="PF03328">
    <property type="entry name" value="HpcH_HpaI"/>
    <property type="match status" value="1"/>
</dbReference>
<dbReference type="GO" id="GO:0003824">
    <property type="term" value="F:catalytic activity"/>
    <property type="evidence" value="ECO:0007669"/>
    <property type="project" value="InterPro"/>
</dbReference>
<accession>A0A9W8HC94</accession>
<organism evidence="7 8">
    <name type="scientific">Coemansia javaensis</name>
    <dbReference type="NCBI Taxonomy" id="2761396"/>
    <lineage>
        <taxon>Eukaryota</taxon>
        <taxon>Fungi</taxon>
        <taxon>Fungi incertae sedis</taxon>
        <taxon>Zoopagomycota</taxon>
        <taxon>Kickxellomycotina</taxon>
        <taxon>Kickxellomycetes</taxon>
        <taxon>Kickxellales</taxon>
        <taxon>Kickxellaceae</taxon>
        <taxon>Coemansia</taxon>
    </lineage>
</organism>